<feature type="binding site" evidence="9">
    <location>
        <begin position="377"/>
        <end position="384"/>
    </location>
    <ligand>
        <name>ATP</name>
        <dbReference type="ChEBI" id="CHEBI:30616"/>
    </ligand>
</feature>
<dbReference type="InterPro" id="IPR046336">
    <property type="entry name" value="Lon_prtase_N_sf"/>
</dbReference>
<feature type="region of interest" description="Disordered" evidence="13">
    <location>
        <begin position="1"/>
        <end position="30"/>
    </location>
</feature>
<dbReference type="EMBL" id="JANUCP010000005">
    <property type="protein sequence ID" value="MCS3920541.1"/>
    <property type="molecule type" value="Genomic_DNA"/>
</dbReference>
<evidence type="ECO:0000256" key="12">
    <source>
        <dbReference type="RuleBase" id="RU000591"/>
    </source>
</evidence>
<sequence length="811" mass="90183">MKQAKPANAKETREATERENTTTQTQGPTYALPMIPLPELVIFPGAITPVLVGRQKSLRAMEEAFANDSPVFMVLQRSPTIMEPKQADLYEIGTVADLLQPMRLPDGNVRVLAEGRFRARLVEIARTEPFYLAVVEELPETYEQDAETMALERVVRQKFEQLVQGSRSLPPDVLMTLSTVEDAMRLSDLIASLMELKPTEKQELLETLSTKERLQKLAVILERELQVLELERRIESKVKEGVSASQREFILRERLKAIQEELGERDIFAAEVEELREKVAKLKLPDEARERALKEIERLEKIPPMSPETGVIRTYLDWLLSLPWNKRTKDNLDIERAQQILDEDHYGLKDVKERILEFLAVRKLTDKTKGPILCFIGPPGVGKTSIGKSIARAMGRKFVRMSLGGIRDEAEIRGHRRTYVGALPGRIIQGIRQAGTKNPVFMLDEIDKLGVDWRGDPAAALLEALDPEQNNAFSDHYIEVPFDLSEVLFILTGNVTDTIPPALRDRLEIINFPGYTEDEKVQIAVRHLIPKNLESHGLKREHLRITEPALRQIIRHYTQEAGVRNLERQIQAIMRKVAVQVAKGKEVSVKVTPSNIAKFLGPPKFRLGEAEEQDEVGVATALAWTGVGGDVLSVEVALLEGSGKLVLTGQLGEVMQESAKAAITYARSVAARLGLADKLNEKTDLHIHVPAGAIPKDGPSAGITIAVALVSAVTGLPVRREVGMTGEITLRGKVLPVGGIKEKLIGAHRAGLKVVILPKENEKDLQDLPPKILKELQLVFVRHMDEVLPVAIKGFHEKLQATVTAPTPTVA</sequence>
<dbReference type="InterPro" id="IPR015947">
    <property type="entry name" value="PUA-like_sf"/>
</dbReference>
<dbReference type="PROSITE" id="PS51787">
    <property type="entry name" value="LON_N"/>
    <property type="match status" value="1"/>
</dbReference>
<dbReference type="InterPro" id="IPR020568">
    <property type="entry name" value="Ribosomal_Su5_D2-typ_SF"/>
</dbReference>
<comment type="subunit">
    <text evidence="9 10">Homohexamer. Organized in a ring with a central cavity.</text>
</comment>
<evidence type="ECO:0000256" key="13">
    <source>
        <dbReference type="SAM" id="MobiDB-lite"/>
    </source>
</evidence>
<dbReference type="Pfam" id="PF02190">
    <property type="entry name" value="LON_substr_bdg"/>
    <property type="match status" value="1"/>
</dbReference>
<dbReference type="Pfam" id="PF00004">
    <property type="entry name" value="AAA"/>
    <property type="match status" value="1"/>
</dbReference>
<comment type="caution">
    <text evidence="16">The sequence shown here is derived from an EMBL/GenBank/DDBJ whole genome shotgun (WGS) entry which is preliminary data.</text>
</comment>
<comment type="induction">
    <text evidence="9">By heat shock.</text>
</comment>
<dbReference type="Gene3D" id="1.20.58.1480">
    <property type="match status" value="1"/>
</dbReference>
<feature type="active site" evidence="9 11">
    <location>
        <position position="743"/>
    </location>
</feature>
<evidence type="ECO:0000256" key="7">
    <source>
        <dbReference type="ARBA" id="ARBA00022840"/>
    </source>
</evidence>
<gene>
    <name evidence="9" type="primary">lon</name>
    <name evidence="16" type="ORF">M2350_002970</name>
</gene>
<proteinExistence type="evidence at transcript level"/>
<feature type="domain" description="Lon proteolytic" evidence="14">
    <location>
        <begin position="613"/>
        <end position="794"/>
    </location>
</feature>
<dbReference type="InterPro" id="IPR008269">
    <property type="entry name" value="Lon_proteolytic"/>
</dbReference>
<dbReference type="Gene3D" id="2.30.130.40">
    <property type="entry name" value="LON domain-like"/>
    <property type="match status" value="1"/>
</dbReference>
<evidence type="ECO:0000256" key="1">
    <source>
        <dbReference type="ARBA" id="ARBA00004496"/>
    </source>
</evidence>
<accession>A0ABT2ERI9</accession>
<dbReference type="EC" id="3.4.21.53" evidence="9 10"/>
<keyword evidence="17" id="KW-1185">Reference proteome</keyword>
<evidence type="ECO:0000256" key="4">
    <source>
        <dbReference type="ARBA" id="ARBA00022741"/>
    </source>
</evidence>
<dbReference type="InterPro" id="IPR027417">
    <property type="entry name" value="P-loop_NTPase"/>
</dbReference>
<dbReference type="PIRSF" id="PIRSF001174">
    <property type="entry name" value="Lon_proteas"/>
    <property type="match status" value="1"/>
</dbReference>
<dbReference type="InterPro" id="IPR004815">
    <property type="entry name" value="Lon_bac/euk-typ"/>
</dbReference>
<dbReference type="GO" id="GO:0006508">
    <property type="term" value="P:proteolysis"/>
    <property type="evidence" value="ECO:0007669"/>
    <property type="project" value="UniProtKB-KW"/>
</dbReference>
<name>A0ABT2ERI9_9BACT</name>
<comment type="function">
    <text evidence="9">ATP-dependent serine protease that mediates the selective degradation of mutant and abnormal proteins as well as certain short-lived regulatory proteins. Required for cellular homeostasis and for survival from DNA damage and developmental changes induced by stress. Degrades polypeptides processively to yield small peptide fragments that are 5 to 10 amino acids long. Binds to DNA in a double-stranded, site-specific manner.</text>
</comment>
<evidence type="ECO:0000313" key="16">
    <source>
        <dbReference type="EMBL" id="MCS3920541.1"/>
    </source>
</evidence>
<dbReference type="SMART" id="SM00464">
    <property type="entry name" value="LON"/>
    <property type="match status" value="1"/>
</dbReference>
<keyword evidence="3 9" id="KW-0645">Protease</keyword>
<evidence type="ECO:0000259" key="14">
    <source>
        <dbReference type="PROSITE" id="PS51786"/>
    </source>
</evidence>
<dbReference type="Pfam" id="PF05362">
    <property type="entry name" value="Lon_C"/>
    <property type="match status" value="1"/>
</dbReference>
<evidence type="ECO:0000256" key="2">
    <source>
        <dbReference type="ARBA" id="ARBA00022490"/>
    </source>
</evidence>
<keyword evidence="2 9" id="KW-0963">Cytoplasm</keyword>
<dbReference type="InterPro" id="IPR027065">
    <property type="entry name" value="Lon_Prtase"/>
</dbReference>
<dbReference type="PROSITE" id="PS01046">
    <property type="entry name" value="LON_SER"/>
    <property type="match status" value="1"/>
</dbReference>
<dbReference type="NCBIfam" id="TIGR00763">
    <property type="entry name" value="lon"/>
    <property type="match status" value="1"/>
</dbReference>
<evidence type="ECO:0000259" key="15">
    <source>
        <dbReference type="PROSITE" id="PS51787"/>
    </source>
</evidence>
<dbReference type="SUPFAM" id="SSF88697">
    <property type="entry name" value="PUA domain-like"/>
    <property type="match status" value="1"/>
</dbReference>
<dbReference type="InterPro" id="IPR003959">
    <property type="entry name" value="ATPase_AAA_core"/>
</dbReference>
<dbReference type="InterPro" id="IPR014721">
    <property type="entry name" value="Ribsml_uS5_D2-typ_fold_subgr"/>
</dbReference>
<dbReference type="RefSeq" id="WP_259100125.1">
    <property type="nucleotide sequence ID" value="NZ_CP130454.1"/>
</dbReference>
<evidence type="ECO:0000256" key="8">
    <source>
        <dbReference type="ARBA" id="ARBA00023016"/>
    </source>
</evidence>
<keyword evidence="8 9" id="KW-0346">Stress response</keyword>
<keyword evidence="7 9" id="KW-0067">ATP-binding</keyword>
<keyword evidence="4 9" id="KW-0547">Nucleotide-binding</keyword>
<dbReference type="SMART" id="SM00382">
    <property type="entry name" value="AAA"/>
    <property type="match status" value="1"/>
</dbReference>
<evidence type="ECO:0000313" key="17">
    <source>
        <dbReference type="Proteomes" id="UP001204798"/>
    </source>
</evidence>
<evidence type="ECO:0000256" key="9">
    <source>
        <dbReference type="HAMAP-Rule" id="MF_01973"/>
    </source>
</evidence>
<dbReference type="Pfam" id="PF22667">
    <property type="entry name" value="Lon_lid"/>
    <property type="match status" value="1"/>
</dbReference>
<organism evidence="16 17">
    <name type="scientific">Candidatus Fervidibacter sacchari</name>
    <dbReference type="NCBI Taxonomy" id="1448929"/>
    <lineage>
        <taxon>Bacteria</taxon>
        <taxon>Candidatus Fervidibacterota</taxon>
        <taxon>Candidatus Fervidibacter</taxon>
    </lineage>
</organism>
<dbReference type="Gene3D" id="1.10.8.60">
    <property type="match status" value="1"/>
</dbReference>
<dbReference type="Gene3D" id="1.20.5.5270">
    <property type="match status" value="1"/>
</dbReference>
<keyword evidence="6 9" id="KW-0720">Serine protease</keyword>
<evidence type="ECO:0000256" key="6">
    <source>
        <dbReference type="ARBA" id="ARBA00022825"/>
    </source>
</evidence>
<dbReference type="InterPro" id="IPR054594">
    <property type="entry name" value="Lon_lid"/>
</dbReference>
<feature type="domain" description="Lon N-terminal" evidence="15">
    <location>
        <begin position="32"/>
        <end position="225"/>
    </location>
</feature>
<dbReference type="GO" id="GO:0004252">
    <property type="term" value="F:serine-type endopeptidase activity"/>
    <property type="evidence" value="ECO:0007669"/>
    <property type="project" value="UniProtKB-EC"/>
</dbReference>
<comment type="catalytic activity">
    <reaction evidence="9 10 11">
        <text>Hydrolysis of proteins in presence of ATP.</text>
        <dbReference type="EC" id="3.4.21.53"/>
    </reaction>
</comment>
<dbReference type="Gene3D" id="3.30.230.10">
    <property type="match status" value="1"/>
</dbReference>
<comment type="similarity">
    <text evidence="9 10 11 12">Belongs to the peptidase S16 family.</text>
</comment>
<dbReference type="Gene3D" id="3.40.50.300">
    <property type="entry name" value="P-loop containing nucleotide triphosphate hydrolases"/>
    <property type="match status" value="1"/>
</dbReference>
<dbReference type="PRINTS" id="PR00830">
    <property type="entry name" value="ENDOLAPTASE"/>
</dbReference>
<evidence type="ECO:0000256" key="5">
    <source>
        <dbReference type="ARBA" id="ARBA00022801"/>
    </source>
</evidence>
<evidence type="ECO:0000256" key="11">
    <source>
        <dbReference type="PROSITE-ProRule" id="PRU01122"/>
    </source>
</evidence>
<evidence type="ECO:0000256" key="3">
    <source>
        <dbReference type="ARBA" id="ARBA00022670"/>
    </source>
</evidence>
<dbReference type="InterPro" id="IPR027543">
    <property type="entry name" value="Lon_bac"/>
</dbReference>
<feature type="active site" evidence="9 11">
    <location>
        <position position="700"/>
    </location>
</feature>
<dbReference type="Proteomes" id="UP001204798">
    <property type="component" value="Unassembled WGS sequence"/>
</dbReference>
<dbReference type="InterPro" id="IPR008268">
    <property type="entry name" value="Peptidase_S16_AS"/>
</dbReference>
<feature type="compositionally biased region" description="Basic and acidic residues" evidence="13">
    <location>
        <begin position="8"/>
        <end position="20"/>
    </location>
</feature>
<dbReference type="SUPFAM" id="SSF54211">
    <property type="entry name" value="Ribosomal protein S5 domain 2-like"/>
    <property type="match status" value="1"/>
</dbReference>
<dbReference type="SUPFAM" id="SSF52540">
    <property type="entry name" value="P-loop containing nucleoside triphosphate hydrolases"/>
    <property type="match status" value="1"/>
</dbReference>
<reference evidence="16 17" key="1">
    <citation type="submission" date="2022-08" db="EMBL/GenBank/DDBJ databases">
        <title>Bacterial and archaeal communities from various locations to study Microbial Dark Matter (Phase II).</title>
        <authorList>
            <person name="Stepanauskas R."/>
        </authorList>
    </citation>
    <scope>NUCLEOTIDE SEQUENCE [LARGE SCALE GENOMIC DNA]</scope>
    <source>
        <strain evidence="16 17">PD1</strain>
    </source>
</reference>
<keyword evidence="5 9" id="KW-0378">Hydrolase</keyword>
<dbReference type="PANTHER" id="PTHR10046">
    <property type="entry name" value="ATP DEPENDENT LON PROTEASE FAMILY MEMBER"/>
    <property type="match status" value="1"/>
</dbReference>
<evidence type="ECO:0000256" key="10">
    <source>
        <dbReference type="PIRNR" id="PIRNR001174"/>
    </source>
</evidence>
<protein>
    <recommendedName>
        <fullName evidence="9 10">Lon protease</fullName>
        <ecNumber evidence="9 10">3.4.21.53</ecNumber>
    </recommendedName>
    <alternativeName>
        <fullName evidence="9">ATP-dependent protease La</fullName>
    </alternativeName>
</protein>
<dbReference type="InterPro" id="IPR003111">
    <property type="entry name" value="Lon_prtase_N"/>
</dbReference>
<dbReference type="InterPro" id="IPR003593">
    <property type="entry name" value="AAA+_ATPase"/>
</dbReference>
<comment type="subcellular location">
    <subcellularLocation>
        <location evidence="1 9 10">Cytoplasm</location>
    </subcellularLocation>
</comment>
<dbReference type="CDD" id="cd19500">
    <property type="entry name" value="RecA-like_Lon"/>
    <property type="match status" value="1"/>
</dbReference>
<dbReference type="PROSITE" id="PS51786">
    <property type="entry name" value="LON_PROTEOLYTIC"/>
    <property type="match status" value="1"/>
</dbReference>
<dbReference type="HAMAP" id="MF_01973">
    <property type="entry name" value="lon_bact"/>
    <property type="match status" value="1"/>
</dbReference>